<dbReference type="EMBL" id="VYUA01000003">
    <property type="protein sequence ID" value="KAB2593469.1"/>
    <property type="molecule type" value="Genomic_DNA"/>
</dbReference>
<evidence type="ECO:0000313" key="1">
    <source>
        <dbReference type="EMBL" id="KAB2593469.1"/>
    </source>
</evidence>
<name>A0A5N5ER62_9ACTN</name>
<accession>A0A5N5ER62</accession>
<organism evidence="1 2">
    <name type="scientific">Streptomyces arboris</name>
    <dbReference type="NCBI Taxonomy" id="2600619"/>
    <lineage>
        <taxon>Bacteria</taxon>
        <taxon>Bacillati</taxon>
        <taxon>Actinomycetota</taxon>
        <taxon>Actinomycetes</taxon>
        <taxon>Kitasatosporales</taxon>
        <taxon>Streptomycetaceae</taxon>
        <taxon>Streptomyces</taxon>
    </lineage>
</organism>
<sequence>MQIYAAEGTTDRDRVLIVRCVGGIVRVGRTFVPDRSDETLPTDLRVTLTGIERYRRSFGSFDPPHTARVTLTGPSADALVRGSVIVEASD</sequence>
<comment type="caution">
    <text evidence="1">The sequence shown here is derived from an EMBL/GenBank/DDBJ whole genome shotgun (WGS) entry which is preliminary data.</text>
</comment>
<protein>
    <submittedName>
        <fullName evidence="1">Uncharacterized protein</fullName>
    </submittedName>
</protein>
<evidence type="ECO:0000313" key="2">
    <source>
        <dbReference type="Proteomes" id="UP000326907"/>
    </source>
</evidence>
<proteinExistence type="predicted"/>
<dbReference type="Proteomes" id="UP000326907">
    <property type="component" value="Unassembled WGS sequence"/>
</dbReference>
<gene>
    <name evidence="1" type="ORF">F5983_04025</name>
</gene>
<dbReference type="SUPFAM" id="SSF50447">
    <property type="entry name" value="Translation proteins"/>
    <property type="match status" value="1"/>
</dbReference>
<dbReference type="RefSeq" id="WP_225994731.1">
    <property type="nucleotide sequence ID" value="NZ_VYUA01000003.1"/>
</dbReference>
<dbReference type="InterPro" id="IPR009000">
    <property type="entry name" value="Transl_B-barrel_sf"/>
</dbReference>
<dbReference type="AlphaFoldDB" id="A0A5N5ER62"/>
<keyword evidence="2" id="KW-1185">Reference proteome</keyword>
<reference evidence="1 2" key="1">
    <citation type="submission" date="2019-09" db="EMBL/GenBank/DDBJ databases">
        <authorList>
            <person name="Liu P."/>
        </authorList>
    </citation>
    <scope>NUCLEOTIDE SEQUENCE [LARGE SCALE GENOMIC DNA]</scope>
    <source>
        <strain evidence="1 2">TRM68085</strain>
    </source>
</reference>